<dbReference type="PANTHER" id="PTHR42769:SF3">
    <property type="entry name" value="SUPEROXIDE DISMUTASE [FE] 2, CHLOROPLASTIC"/>
    <property type="match status" value="1"/>
</dbReference>
<dbReference type="SUPFAM" id="SSF46609">
    <property type="entry name" value="Fe,Mn superoxide dismutase (SOD), N-terminal domain"/>
    <property type="match status" value="1"/>
</dbReference>
<feature type="binding site" evidence="6">
    <location>
        <position position="27"/>
    </location>
    <ligand>
        <name>Mn(2+)</name>
        <dbReference type="ChEBI" id="CHEBI:29035"/>
    </ligand>
</feature>
<dbReference type="Gene3D" id="3.55.40.20">
    <property type="entry name" value="Iron/manganese superoxide dismutase, C-terminal domain"/>
    <property type="match status" value="1"/>
</dbReference>
<dbReference type="PROSITE" id="PS00088">
    <property type="entry name" value="SOD_MN"/>
    <property type="match status" value="1"/>
</dbReference>
<dbReference type="RefSeq" id="WP_035590348.1">
    <property type="nucleotide sequence ID" value="NZ_ARYI01000001.1"/>
</dbReference>
<feature type="domain" description="Manganese/iron superoxide dismutase C-terminal" evidence="9">
    <location>
        <begin position="95"/>
        <end position="196"/>
    </location>
</feature>
<dbReference type="InterPro" id="IPR036324">
    <property type="entry name" value="Mn/Fe_SOD_N_sf"/>
</dbReference>
<dbReference type="GO" id="GO:0004784">
    <property type="term" value="F:superoxide dismutase activity"/>
    <property type="evidence" value="ECO:0007669"/>
    <property type="project" value="UniProtKB-EC"/>
</dbReference>
<dbReference type="InterPro" id="IPR019832">
    <property type="entry name" value="Mn/Fe_SOD_C"/>
</dbReference>
<dbReference type="GO" id="GO:0046872">
    <property type="term" value="F:metal ion binding"/>
    <property type="evidence" value="ECO:0007669"/>
    <property type="project" value="UniProtKB-KW"/>
</dbReference>
<sequence length="202" mass="22400">MAFTLPELPYARNALAPHISEETLNFHYGKHHQAYVTNLNGLVEGTDLAGKSLEEIIKISAADKSKAGIFNNSAQVWNHTFYWHSMKPGGGGKPHGKAAELIERDLGGYDAFVKEFKQAGATQFGSGWAWLSYKGGKLVISKTPNAETPLTEEGTTPLMTMDVWEHAYYLDYQNRRPDYIDTFLGSLVNWDFVNQNLADAGA</sequence>
<dbReference type="InterPro" id="IPR001189">
    <property type="entry name" value="Mn/Fe_SOD"/>
</dbReference>
<evidence type="ECO:0000259" key="8">
    <source>
        <dbReference type="Pfam" id="PF00081"/>
    </source>
</evidence>
<protein>
    <recommendedName>
        <fullName evidence="2 7">Superoxide dismutase</fullName>
        <ecNumber evidence="2 7">1.15.1.1</ecNumber>
    </recommendedName>
</protein>
<keyword evidence="4 7" id="KW-0560">Oxidoreductase</keyword>
<dbReference type="PANTHER" id="PTHR42769">
    <property type="entry name" value="SUPEROXIDE DISMUTASE"/>
    <property type="match status" value="1"/>
</dbReference>
<dbReference type="SUPFAM" id="SSF54719">
    <property type="entry name" value="Fe,Mn superoxide dismutase (SOD), C-terminal domain"/>
    <property type="match status" value="1"/>
</dbReference>
<accession>A0A059G050</accession>
<dbReference type="InterPro" id="IPR019831">
    <property type="entry name" value="Mn/Fe_SOD_N"/>
</dbReference>
<evidence type="ECO:0000256" key="4">
    <source>
        <dbReference type="ARBA" id="ARBA00023002"/>
    </source>
</evidence>
<comment type="function">
    <text evidence="7">Destroys radicals which are normally produced within the cells and which are toxic to biological systems.</text>
</comment>
<evidence type="ECO:0000256" key="2">
    <source>
        <dbReference type="ARBA" id="ARBA00012682"/>
    </source>
</evidence>
<keyword evidence="3 6" id="KW-0479">Metal-binding</keyword>
<keyword evidence="5" id="KW-0408">Iron</keyword>
<dbReference type="PIRSF" id="PIRSF000349">
    <property type="entry name" value="SODismutase"/>
    <property type="match status" value="1"/>
</dbReference>
<comment type="similarity">
    <text evidence="1 7">Belongs to the iron/manganese superoxide dismutase family.</text>
</comment>
<dbReference type="Pfam" id="PF02777">
    <property type="entry name" value="Sod_Fe_C"/>
    <property type="match status" value="1"/>
</dbReference>
<feature type="domain" description="Manganese/iron superoxide dismutase N-terminal" evidence="8">
    <location>
        <begin position="3"/>
        <end position="87"/>
    </location>
</feature>
<comment type="caution">
    <text evidence="10">The sequence shown here is derived from an EMBL/GenBank/DDBJ whole genome shotgun (WGS) entry which is preliminary data.</text>
</comment>
<dbReference type="Gene3D" id="1.10.287.990">
    <property type="entry name" value="Fe,Mn superoxide dismutase (SOD) domain"/>
    <property type="match status" value="1"/>
</dbReference>
<dbReference type="Proteomes" id="UP000025061">
    <property type="component" value="Unassembled WGS sequence"/>
</dbReference>
<reference evidence="10 11" key="1">
    <citation type="submission" date="2013-04" db="EMBL/GenBank/DDBJ databases">
        <title>Hyphomonas hirschiana VP5 Genome Sequencing.</title>
        <authorList>
            <person name="Lai Q."/>
            <person name="Shao Z."/>
        </authorList>
    </citation>
    <scope>NUCLEOTIDE SEQUENCE [LARGE SCALE GENOMIC DNA]</scope>
    <source>
        <strain evidence="10 11">VP5</strain>
    </source>
</reference>
<evidence type="ECO:0000256" key="5">
    <source>
        <dbReference type="ARBA" id="ARBA00023004"/>
    </source>
</evidence>
<dbReference type="PATRIC" id="fig|1280951.3.peg.352"/>
<dbReference type="InterPro" id="IPR036314">
    <property type="entry name" value="SOD_C_sf"/>
</dbReference>
<evidence type="ECO:0000256" key="7">
    <source>
        <dbReference type="RuleBase" id="RU000414"/>
    </source>
</evidence>
<evidence type="ECO:0000313" key="11">
    <source>
        <dbReference type="Proteomes" id="UP000025061"/>
    </source>
</evidence>
<evidence type="ECO:0000256" key="3">
    <source>
        <dbReference type="ARBA" id="ARBA00022723"/>
    </source>
</evidence>
<dbReference type="FunFam" id="1.10.287.990:FF:000002">
    <property type="entry name" value="Superoxide dismutase"/>
    <property type="match status" value="1"/>
</dbReference>
<evidence type="ECO:0000259" key="9">
    <source>
        <dbReference type="Pfam" id="PF02777"/>
    </source>
</evidence>
<comment type="catalytic activity">
    <reaction evidence="7">
        <text>2 superoxide + 2 H(+) = H2O2 + O2</text>
        <dbReference type="Rhea" id="RHEA:20696"/>
        <dbReference type="ChEBI" id="CHEBI:15378"/>
        <dbReference type="ChEBI" id="CHEBI:15379"/>
        <dbReference type="ChEBI" id="CHEBI:16240"/>
        <dbReference type="ChEBI" id="CHEBI:18421"/>
        <dbReference type="EC" id="1.15.1.1"/>
    </reaction>
</comment>
<proteinExistence type="inferred from homology"/>
<feature type="binding site" evidence="6">
    <location>
        <position position="79"/>
    </location>
    <ligand>
        <name>Mn(2+)</name>
        <dbReference type="ChEBI" id="CHEBI:29035"/>
    </ligand>
</feature>
<dbReference type="InterPro" id="IPR019833">
    <property type="entry name" value="Mn/Fe_SOD_BS"/>
</dbReference>
<dbReference type="EMBL" id="ARYI01000001">
    <property type="protein sequence ID" value="KCZ96362.1"/>
    <property type="molecule type" value="Genomic_DNA"/>
</dbReference>
<organism evidence="10 11">
    <name type="scientific">Hyphomonas hirschiana VP5</name>
    <dbReference type="NCBI Taxonomy" id="1280951"/>
    <lineage>
        <taxon>Bacteria</taxon>
        <taxon>Pseudomonadati</taxon>
        <taxon>Pseudomonadota</taxon>
        <taxon>Alphaproteobacteria</taxon>
        <taxon>Hyphomonadales</taxon>
        <taxon>Hyphomonadaceae</taxon>
        <taxon>Hyphomonas</taxon>
    </lineage>
</organism>
<dbReference type="AlphaFoldDB" id="A0A059G050"/>
<evidence type="ECO:0000313" key="10">
    <source>
        <dbReference type="EMBL" id="KCZ96362.1"/>
    </source>
</evidence>
<evidence type="ECO:0000256" key="6">
    <source>
        <dbReference type="PIRSR" id="PIRSR000349-1"/>
    </source>
</evidence>
<dbReference type="Pfam" id="PF00081">
    <property type="entry name" value="Sod_Fe_N"/>
    <property type="match status" value="1"/>
</dbReference>
<feature type="binding site" evidence="6">
    <location>
        <position position="166"/>
    </location>
    <ligand>
        <name>Mn(2+)</name>
        <dbReference type="ChEBI" id="CHEBI:29035"/>
    </ligand>
</feature>
<keyword evidence="11" id="KW-1185">Reference proteome</keyword>
<evidence type="ECO:0000256" key="1">
    <source>
        <dbReference type="ARBA" id="ARBA00008714"/>
    </source>
</evidence>
<gene>
    <name evidence="10" type="ORF">HHI_01745</name>
</gene>
<dbReference type="PRINTS" id="PR01703">
    <property type="entry name" value="MNSODISMTASE"/>
</dbReference>
<dbReference type="OrthoDB" id="9803125at2"/>
<dbReference type="EC" id="1.15.1.1" evidence="2 7"/>
<name>A0A059G050_9PROT</name>
<feature type="binding site" evidence="6">
    <location>
        <position position="162"/>
    </location>
    <ligand>
        <name>Mn(2+)</name>
        <dbReference type="ChEBI" id="CHEBI:29035"/>
    </ligand>
</feature>